<dbReference type="WBParaSite" id="GPUH_0001212701-mRNA-1">
    <property type="protein sequence ID" value="GPUH_0001212701-mRNA-1"/>
    <property type="gene ID" value="GPUH_0001212701"/>
</dbReference>
<reference evidence="3 4" key="2">
    <citation type="submission" date="2018-11" db="EMBL/GenBank/DDBJ databases">
        <authorList>
            <consortium name="Pathogen Informatics"/>
        </authorList>
    </citation>
    <scope>NUCLEOTIDE SEQUENCE [LARGE SCALE GENOMIC DNA]</scope>
</reference>
<feature type="signal peptide" evidence="2">
    <location>
        <begin position="1"/>
        <end position="34"/>
    </location>
</feature>
<protein>
    <submittedName>
        <fullName evidence="5">Secreted protein</fullName>
    </submittedName>
</protein>
<dbReference type="OrthoDB" id="5871104at2759"/>
<evidence type="ECO:0000313" key="5">
    <source>
        <dbReference type="WBParaSite" id="GPUH_0001212701-mRNA-1"/>
    </source>
</evidence>
<feature type="compositionally biased region" description="Low complexity" evidence="1">
    <location>
        <begin position="175"/>
        <end position="191"/>
    </location>
</feature>
<keyword evidence="4" id="KW-1185">Reference proteome</keyword>
<feature type="compositionally biased region" description="Basic and acidic residues" evidence="1">
    <location>
        <begin position="233"/>
        <end position="247"/>
    </location>
</feature>
<gene>
    <name evidence="3" type="ORF">GPUH_LOCUS12113</name>
</gene>
<sequence>MFLHCHFGPFAAAAHTAFLFLSAVISIHVIGVPAANIPADLSCRGDMERNTVAVTGSTALAPVAKRSSRAEHFADRDRDQNEIIVDGLLDIITNEETCSLNSTSISIDHSRDSVLDFSLCSNPIDEAAVMEQQLAATGELSDNDNDAHRRALTYDSSKDTGASAAVAWTTSSSSSSRQARCAAQSSGSSSSRCPFGAPIASLEDLSTGDRSGSEDAAASSGRTITALTGTFRETGKAAKSREREKKKIGTIQSGNDHGDNGHGFNGDGSGDSASDYHQRAGAPTSTTIKRYIIG</sequence>
<dbReference type="Proteomes" id="UP000271098">
    <property type="component" value="Unassembled WGS sequence"/>
</dbReference>
<reference evidence="5" key="1">
    <citation type="submission" date="2016-06" db="UniProtKB">
        <authorList>
            <consortium name="WormBaseParasite"/>
        </authorList>
    </citation>
    <scope>IDENTIFICATION</scope>
</reference>
<feature type="region of interest" description="Disordered" evidence="1">
    <location>
        <begin position="175"/>
        <end position="294"/>
    </location>
</feature>
<evidence type="ECO:0000256" key="2">
    <source>
        <dbReference type="SAM" id="SignalP"/>
    </source>
</evidence>
<evidence type="ECO:0000256" key="1">
    <source>
        <dbReference type="SAM" id="MobiDB-lite"/>
    </source>
</evidence>
<dbReference type="EMBL" id="UYRT01079046">
    <property type="protein sequence ID" value="VDN19865.1"/>
    <property type="molecule type" value="Genomic_DNA"/>
</dbReference>
<proteinExistence type="predicted"/>
<name>A0A183DTS2_9BILA</name>
<organism evidence="5">
    <name type="scientific">Gongylonema pulchrum</name>
    <dbReference type="NCBI Taxonomy" id="637853"/>
    <lineage>
        <taxon>Eukaryota</taxon>
        <taxon>Metazoa</taxon>
        <taxon>Ecdysozoa</taxon>
        <taxon>Nematoda</taxon>
        <taxon>Chromadorea</taxon>
        <taxon>Rhabditida</taxon>
        <taxon>Spirurina</taxon>
        <taxon>Spiruromorpha</taxon>
        <taxon>Spiruroidea</taxon>
        <taxon>Gongylonematidae</taxon>
        <taxon>Gongylonema</taxon>
    </lineage>
</organism>
<feature type="chain" id="PRO_5043138855" evidence="2">
    <location>
        <begin position="35"/>
        <end position="294"/>
    </location>
</feature>
<keyword evidence="2" id="KW-0732">Signal</keyword>
<evidence type="ECO:0000313" key="4">
    <source>
        <dbReference type="Proteomes" id="UP000271098"/>
    </source>
</evidence>
<evidence type="ECO:0000313" key="3">
    <source>
        <dbReference type="EMBL" id="VDN19865.1"/>
    </source>
</evidence>
<dbReference type="AlphaFoldDB" id="A0A183DTS2"/>
<accession>A0A183DTS2</accession>